<dbReference type="SMART" id="SM00382">
    <property type="entry name" value="AAA"/>
    <property type="match status" value="1"/>
</dbReference>
<keyword evidence="3" id="KW-0547">Nucleotide-binding</keyword>
<dbReference type="SUPFAM" id="SSF52540">
    <property type="entry name" value="P-loop containing nucleoside triphosphate hydrolases"/>
    <property type="match status" value="1"/>
</dbReference>
<proteinExistence type="inferred from homology"/>
<dbReference type="PANTHER" id="PTHR43776:SF7">
    <property type="entry name" value="D,D-DIPEPTIDE TRANSPORT ATP-BINDING PROTEIN DDPF-RELATED"/>
    <property type="match status" value="1"/>
</dbReference>
<comment type="similarity">
    <text evidence="1">Belongs to the ABC transporter superfamily.</text>
</comment>
<dbReference type="PROSITE" id="PS50893">
    <property type="entry name" value="ABC_TRANSPORTER_2"/>
    <property type="match status" value="1"/>
</dbReference>
<dbReference type="CDD" id="cd03257">
    <property type="entry name" value="ABC_NikE_OppD_transporters"/>
    <property type="match status" value="1"/>
</dbReference>
<dbReference type="InterPro" id="IPR003439">
    <property type="entry name" value="ABC_transporter-like_ATP-bd"/>
</dbReference>
<dbReference type="InterPro" id="IPR027417">
    <property type="entry name" value="P-loop_NTPase"/>
</dbReference>
<keyword evidence="2" id="KW-0813">Transport</keyword>
<evidence type="ECO:0000256" key="4">
    <source>
        <dbReference type="ARBA" id="ARBA00022840"/>
    </source>
</evidence>
<dbReference type="InterPro" id="IPR003593">
    <property type="entry name" value="AAA+_ATPase"/>
</dbReference>
<dbReference type="InterPro" id="IPR050319">
    <property type="entry name" value="ABC_transp_ATP-bind"/>
</dbReference>
<feature type="region of interest" description="Disordered" evidence="5">
    <location>
        <begin position="263"/>
        <end position="282"/>
    </location>
</feature>
<evidence type="ECO:0000259" key="6">
    <source>
        <dbReference type="PROSITE" id="PS50893"/>
    </source>
</evidence>
<feature type="domain" description="ABC transporter" evidence="6">
    <location>
        <begin position="17"/>
        <end position="257"/>
    </location>
</feature>
<dbReference type="EMBL" id="BNAU01000001">
    <property type="protein sequence ID" value="GHE84053.1"/>
    <property type="molecule type" value="Genomic_DNA"/>
</dbReference>
<organism evidence="7 8">
    <name type="scientific">Amycolatopsis deserti</name>
    <dbReference type="NCBI Taxonomy" id="185696"/>
    <lineage>
        <taxon>Bacteria</taxon>
        <taxon>Bacillati</taxon>
        <taxon>Actinomycetota</taxon>
        <taxon>Actinomycetes</taxon>
        <taxon>Pseudonocardiales</taxon>
        <taxon>Pseudonocardiaceae</taxon>
        <taxon>Amycolatopsis</taxon>
    </lineage>
</organism>
<name>A0ABQ3IKK8_9PSEU</name>
<evidence type="ECO:0000256" key="5">
    <source>
        <dbReference type="SAM" id="MobiDB-lite"/>
    </source>
</evidence>
<dbReference type="Proteomes" id="UP000605897">
    <property type="component" value="Unassembled WGS sequence"/>
</dbReference>
<reference evidence="8" key="1">
    <citation type="journal article" date="2019" name="Int. J. Syst. Evol. Microbiol.">
        <title>The Global Catalogue of Microorganisms (GCM) 10K type strain sequencing project: providing services to taxonomists for standard genome sequencing and annotation.</title>
        <authorList>
            <consortium name="The Broad Institute Genomics Platform"/>
            <consortium name="The Broad Institute Genome Sequencing Center for Infectious Disease"/>
            <person name="Wu L."/>
            <person name="Ma J."/>
        </authorList>
    </citation>
    <scope>NUCLEOTIDE SEQUENCE [LARGE SCALE GENOMIC DNA]</scope>
    <source>
        <strain evidence="8">CGMCC 4.7677</strain>
    </source>
</reference>
<evidence type="ECO:0000313" key="8">
    <source>
        <dbReference type="Proteomes" id="UP000605897"/>
    </source>
</evidence>
<accession>A0ABQ3IKK8</accession>
<dbReference type="InterPro" id="IPR013563">
    <property type="entry name" value="Oligopep_ABC_C"/>
</dbReference>
<protein>
    <submittedName>
        <fullName evidence="7">Dipeptide/oligopeptide/nickel ABC transporter ATP-binding protein</fullName>
    </submittedName>
</protein>
<dbReference type="InterPro" id="IPR017871">
    <property type="entry name" value="ABC_transporter-like_CS"/>
</dbReference>
<dbReference type="PANTHER" id="PTHR43776">
    <property type="entry name" value="TRANSPORT ATP-BINDING PROTEIN"/>
    <property type="match status" value="1"/>
</dbReference>
<keyword evidence="4 7" id="KW-0067">ATP-binding</keyword>
<evidence type="ECO:0000256" key="1">
    <source>
        <dbReference type="ARBA" id="ARBA00005417"/>
    </source>
</evidence>
<dbReference type="Pfam" id="PF08352">
    <property type="entry name" value="oligo_HPY"/>
    <property type="match status" value="1"/>
</dbReference>
<evidence type="ECO:0000313" key="7">
    <source>
        <dbReference type="EMBL" id="GHE84053.1"/>
    </source>
</evidence>
<keyword evidence="8" id="KW-1185">Reference proteome</keyword>
<comment type="caution">
    <text evidence="7">The sequence shown here is derived from an EMBL/GenBank/DDBJ whole genome shotgun (WGS) entry which is preliminary data.</text>
</comment>
<evidence type="ECO:0000256" key="2">
    <source>
        <dbReference type="ARBA" id="ARBA00022448"/>
    </source>
</evidence>
<dbReference type="RefSeq" id="WP_191243601.1">
    <property type="nucleotide sequence ID" value="NZ_BNAU01000001.1"/>
</dbReference>
<evidence type="ECO:0000256" key="3">
    <source>
        <dbReference type="ARBA" id="ARBA00022741"/>
    </source>
</evidence>
<dbReference type="PROSITE" id="PS00211">
    <property type="entry name" value="ABC_TRANSPORTER_1"/>
    <property type="match status" value="1"/>
</dbReference>
<dbReference type="Gene3D" id="3.40.50.300">
    <property type="entry name" value="P-loop containing nucleotide triphosphate hydrolases"/>
    <property type="match status" value="1"/>
</dbReference>
<gene>
    <name evidence="7" type="ORF">GCM10017786_14250</name>
</gene>
<sequence length="282" mass="30323">MTEPTEPAEHTEPAVEIRDLEVSYGSGRSAVRILHGVSVTVARGHTVGVVGESGSGKSTLARTVVGTLRPTAGSVRIAGTDVHAVRGARRKVLRRAVQLIPQDPYSSLDPRRTIGAALAEALDPRRANVRKHSGEIAHWLETVRLPADMMAKYPHECSGGQRQRVAIARGLMLRPEVVIADEITSALDVSIQAEILELIAGLRAELGLTMLFISHNLAVVRQVSDEVVVLYRGDIVEQGPAETLYTRPEHPYTRKLLDSVPGAPGFDIEPREENPAAAGVAG</sequence>
<dbReference type="GO" id="GO:0005524">
    <property type="term" value="F:ATP binding"/>
    <property type="evidence" value="ECO:0007669"/>
    <property type="project" value="UniProtKB-KW"/>
</dbReference>
<dbReference type="Pfam" id="PF00005">
    <property type="entry name" value="ABC_tran"/>
    <property type="match status" value="1"/>
</dbReference>